<dbReference type="GO" id="GO:0034040">
    <property type="term" value="F:ATPase-coupled lipid transmembrane transporter activity"/>
    <property type="evidence" value="ECO:0007669"/>
    <property type="project" value="InterPro"/>
</dbReference>
<feature type="domain" description="ABC transporter" evidence="12">
    <location>
        <begin position="338"/>
        <end position="574"/>
    </location>
</feature>
<comment type="caution">
    <text evidence="14">The sequence shown here is derived from an EMBL/GenBank/DDBJ whole genome shotgun (WGS) entry which is preliminary data.</text>
</comment>
<reference evidence="14" key="1">
    <citation type="submission" date="2020-09" db="EMBL/GenBank/DDBJ databases">
        <title>A novel bacterium of genus Neiella, isolated from South China Sea.</title>
        <authorList>
            <person name="Huang H."/>
            <person name="Mo K."/>
            <person name="Hu Y."/>
        </authorList>
    </citation>
    <scope>NUCLEOTIDE SEQUENCE</scope>
    <source>
        <strain evidence="14">HB171785</strain>
    </source>
</reference>
<dbReference type="SMART" id="SM00382">
    <property type="entry name" value="AAA"/>
    <property type="match status" value="1"/>
</dbReference>
<dbReference type="Gene3D" id="3.40.50.300">
    <property type="entry name" value="P-loop containing nucleotide triphosphate hydrolases"/>
    <property type="match status" value="1"/>
</dbReference>
<accession>A0A8J6R2X6</accession>
<dbReference type="InterPro" id="IPR039421">
    <property type="entry name" value="Type_1_exporter"/>
</dbReference>
<dbReference type="InterPro" id="IPR003439">
    <property type="entry name" value="ABC_transporter-like_ATP-bd"/>
</dbReference>
<keyword evidence="9" id="KW-0445">Lipid transport</keyword>
<comment type="subcellular location">
    <subcellularLocation>
        <location evidence="1">Cell membrane</location>
        <topology evidence="1">Multi-pass membrane protein</topology>
    </subcellularLocation>
</comment>
<dbReference type="EMBL" id="JACXAF010000010">
    <property type="protein sequence ID" value="MBD1389650.1"/>
    <property type="molecule type" value="Genomic_DNA"/>
</dbReference>
<evidence type="ECO:0000256" key="1">
    <source>
        <dbReference type="ARBA" id="ARBA00004651"/>
    </source>
</evidence>
<feature type="transmembrane region" description="Helical" evidence="11">
    <location>
        <begin position="138"/>
        <end position="159"/>
    </location>
</feature>
<dbReference type="AlphaFoldDB" id="A0A8J6R2X6"/>
<feature type="domain" description="ABC transmembrane type-1" evidence="13">
    <location>
        <begin position="24"/>
        <end position="306"/>
    </location>
</feature>
<dbReference type="PROSITE" id="PS50893">
    <property type="entry name" value="ABC_TRANSPORTER_2"/>
    <property type="match status" value="1"/>
</dbReference>
<protein>
    <submittedName>
        <fullName evidence="14">Lipid A export permease/ATP-binding protein MsbA</fullName>
    </submittedName>
</protein>
<keyword evidence="5" id="KW-0547">Nucleotide-binding</keyword>
<keyword evidence="10 11" id="KW-0472">Membrane</keyword>
<evidence type="ECO:0000256" key="10">
    <source>
        <dbReference type="ARBA" id="ARBA00023136"/>
    </source>
</evidence>
<evidence type="ECO:0000259" key="13">
    <source>
        <dbReference type="PROSITE" id="PS50929"/>
    </source>
</evidence>
<dbReference type="InterPro" id="IPR011917">
    <property type="entry name" value="ABC_transpr_lipidA"/>
</dbReference>
<name>A0A8J6R2X6_9GAMM</name>
<dbReference type="Pfam" id="PF00664">
    <property type="entry name" value="ABC_membrane"/>
    <property type="match status" value="1"/>
</dbReference>
<dbReference type="NCBIfam" id="TIGR02203">
    <property type="entry name" value="MsbA_lipidA"/>
    <property type="match status" value="1"/>
</dbReference>
<evidence type="ECO:0000256" key="8">
    <source>
        <dbReference type="ARBA" id="ARBA00022989"/>
    </source>
</evidence>
<dbReference type="CDD" id="cd18552">
    <property type="entry name" value="ABC_6TM_MsbA_like"/>
    <property type="match status" value="1"/>
</dbReference>
<dbReference type="RefSeq" id="WP_191144754.1">
    <property type="nucleotide sequence ID" value="NZ_JACXAF010000010.1"/>
</dbReference>
<dbReference type="PROSITE" id="PS00211">
    <property type="entry name" value="ABC_TRANSPORTER_1"/>
    <property type="match status" value="1"/>
</dbReference>
<dbReference type="Gene3D" id="1.20.1560.10">
    <property type="entry name" value="ABC transporter type 1, transmembrane domain"/>
    <property type="match status" value="1"/>
</dbReference>
<keyword evidence="15" id="KW-1185">Reference proteome</keyword>
<feature type="transmembrane region" description="Helical" evidence="11">
    <location>
        <begin position="62"/>
        <end position="88"/>
    </location>
</feature>
<dbReference type="GO" id="GO:0005886">
    <property type="term" value="C:plasma membrane"/>
    <property type="evidence" value="ECO:0007669"/>
    <property type="project" value="UniProtKB-SubCell"/>
</dbReference>
<keyword evidence="4 11" id="KW-0812">Transmembrane</keyword>
<dbReference type="FunFam" id="3.40.50.300:FF:000140">
    <property type="entry name" value="Lipid A export ATP-binding/permease protein MsbA"/>
    <property type="match status" value="1"/>
</dbReference>
<dbReference type="PROSITE" id="PS50929">
    <property type="entry name" value="ABC_TM1F"/>
    <property type="match status" value="1"/>
</dbReference>
<dbReference type="PANTHER" id="PTHR43394:SF1">
    <property type="entry name" value="ATP-BINDING CASSETTE SUB-FAMILY B MEMBER 10, MITOCHONDRIAL"/>
    <property type="match status" value="1"/>
</dbReference>
<feature type="transmembrane region" description="Helical" evidence="11">
    <location>
        <begin position="21"/>
        <end position="42"/>
    </location>
</feature>
<feature type="transmembrane region" description="Helical" evidence="11">
    <location>
        <begin position="249"/>
        <end position="269"/>
    </location>
</feature>
<evidence type="ECO:0000256" key="9">
    <source>
        <dbReference type="ARBA" id="ARBA00023055"/>
    </source>
</evidence>
<dbReference type="GO" id="GO:0005524">
    <property type="term" value="F:ATP binding"/>
    <property type="evidence" value="ECO:0007669"/>
    <property type="project" value="UniProtKB-KW"/>
</dbReference>
<dbReference type="InterPro" id="IPR027417">
    <property type="entry name" value="P-loop_NTPase"/>
</dbReference>
<keyword evidence="7" id="KW-1278">Translocase</keyword>
<evidence type="ECO:0000313" key="14">
    <source>
        <dbReference type="EMBL" id="MBD1389650.1"/>
    </source>
</evidence>
<keyword evidence="2" id="KW-0813">Transport</keyword>
<dbReference type="InterPro" id="IPR017871">
    <property type="entry name" value="ABC_transporter-like_CS"/>
</dbReference>
<keyword evidence="6" id="KW-0067">ATP-binding</keyword>
<dbReference type="Pfam" id="PF00005">
    <property type="entry name" value="ABC_tran"/>
    <property type="match status" value="1"/>
</dbReference>
<dbReference type="InterPro" id="IPR036640">
    <property type="entry name" value="ABC1_TM_sf"/>
</dbReference>
<evidence type="ECO:0000256" key="4">
    <source>
        <dbReference type="ARBA" id="ARBA00022692"/>
    </source>
</evidence>
<dbReference type="InterPro" id="IPR003593">
    <property type="entry name" value="AAA+_ATPase"/>
</dbReference>
<organism evidence="14 15">
    <name type="scientific">Neiella litorisoli</name>
    <dbReference type="NCBI Taxonomy" id="2771431"/>
    <lineage>
        <taxon>Bacteria</taxon>
        <taxon>Pseudomonadati</taxon>
        <taxon>Pseudomonadota</taxon>
        <taxon>Gammaproteobacteria</taxon>
        <taxon>Alteromonadales</taxon>
        <taxon>Echinimonadaceae</taxon>
        <taxon>Neiella</taxon>
    </lineage>
</organism>
<evidence type="ECO:0000256" key="5">
    <source>
        <dbReference type="ARBA" id="ARBA00022741"/>
    </source>
</evidence>
<evidence type="ECO:0000256" key="11">
    <source>
        <dbReference type="SAM" id="Phobius"/>
    </source>
</evidence>
<dbReference type="GO" id="GO:0015421">
    <property type="term" value="F:ABC-type oligopeptide transporter activity"/>
    <property type="evidence" value="ECO:0007669"/>
    <property type="project" value="TreeGrafter"/>
</dbReference>
<proteinExistence type="predicted"/>
<sequence length="581" mass="64057">MASQQPSDFRRLLSYIKPFRMGFAIAIIGMLGYAGVDSLFVYSIKPLIDDGLSKPGSDVLKYAPVFVILILILRGICSFISSYGLAWVGSNVVMVMRQQMFSRLVHLPVAFYDQNSTGDLISKVTFNTEQVSNAVSKALITLVQEGAFVVGLLAVMFWYSWQLSLIFLVVGPVVALIVRVISKRFRKVSKQIQSAMGDVTSATEQMLNGHKVMLSYGGQDIEKQRFEKVSNRTRQQLMKLRTTEAMSSPIVQVVASFALAGVLYAATIPGMVEDLTPGTFTSMVSAMLFLLRPLKKLTNVQSDFQRGLTAARSIFEIIDQLEEDDRGHFAPKRVKGEIKFTDVTFAYPTKETLALDKVSLALEAGQSLALVGRSGSGKSTITQLLTRFYEPQSGSIEIDGIAIDELTLKALRRQIAVVSQHVILFDDTVANNIAYGLDGEVSRERIIEAAQSAHAMEFIERLPEGLDTQIGQNGVTLSGGQRQRLAIARAILRDAPILILDEATSALDTESERYIQEALESLQVNRTSIVVAHRLSTIEKSNQIAVIDEGHVVEIGTHQELLERNGAYAQLHRLQFDSVSD</sequence>
<evidence type="ECO:0000313" key="15">
    <source>
        <dbReference type="Proteomes" id="UP000638014"/>
    </source>
</evidence>
<feature type="transmembrane region" description="Helical" evidence="11">
    <location>
        <begin position="165"/>
        <end position="182"/>
    </location>
</feature>
<dbReference type="SUPFAM" id="SSF90123">
    <property type="entry name" value="ABC transporter transmembrane region"/>
    <property type="match status" value="1"/>
</dbReference>
<gene>
    <name evidence="14" type="primary">msbA</name>
    <name evidence="14" type="ORF">IC617_09425</name>
</gene>
<evidence type="ECO:0000256" key="6">
    <source>
        <dbReference type="ARBA" id="ARBA00022840"/>
    </source>
</evidence>
<dbReference type="GO" id="GO:0016887">
    <property type="term" value="F:ATP hydrolysis activity"/>
    <property type="evidence" value="ECO:0007669"/>
    <property type="project" value="InterPro"/>
</dbReference>
<keyword evidence="8 11" id="KW-1133">Transmembrane helix</keyword>
<evidence type="ECO:0000256" key="3">
    <source>
        <dbReference type="ARBA" id="ARBA00022475"/>
    </source>
</evidence>
<evidence type="ECO:0000256" key="7">
    <source>
        <dbReference type="ARBA" id="ARBA00022967"/>
    </source>
</evidence>
<dbReference type="PANTHER" id="PTHR43394">
    <property type="entry name" value="ATP-DEPENDENT PERMEASE MDL1, MITOCHONDRIAL"/>
    <property type="match status" value="1"/>
</dbReference>
<dbReference type="Proteomes" id="UP000638014">
    <property type="component" value="Unassembled WGS sequence"/>
</dbReference>
<keyword evidence="3" id="KW-1003">Cell membrane</keyword>
<dbReference type="InterPro" id="IPR011527">
    <property type="entry name" value="ABC1_TM_dom"/>
</dbReference>
<evidence type="ECO:0000259" key="12">
    <source>
        <dbReference type="PROSITE" id="PS50893"/>
    </source>
</evidence>
<evidence type="ECO:0000256" key="2">
    <source>
        <dbReference type="ARBA" id="ARBA00022448"/>
    </source>
</evidence>
<dbReference type="SUPFAM" id="SSF52540">
    <property type="entry name" value="P-loop containing nucleoside triphosphate hydrolases"/>
    <property type="match status" value="1"/>
</dbReference>